<proteinExistence type="predicted"/>
<dbReference type="AlphaFoldDB" id="A0A8X8WNE2"/>
<name>A0A8X8WNE2_SALSN</name>
<reference evidence="1" key="2">
    <citation type="submission" date="2020-08" db="EMBL/GenBank/DDBJ databases">
        <title>Plant Genome Project.</title>
        <authorList>
            <person name="Zhang R.-G."/>
        </authorList>
    </citation>
    <scope>NUCLEOTIDE SEQUENCE</scope>
    <source>
        <strain evidence="1">Huo1</strain>
        <tissue evidence="1">Leaf</tissue>
    </source>
</reference>
<dbReference type="EMBL" id="PNBA02000015">
    <property type="protein sequence ID" value="KAG6397990.1"/>
    <property type="molecule type" value="Genomic_DNA"/>
</dbReference>
<organism evidence="1">
    <name type="scientific">Salvia splendens</name>
    <name type="common">Scarlet sage</name>
    <dbReference type="NCBI Taxonomy" id="180675"/>
    <lineage>
        <taxon>Eukaryota</taxon>
        <taxon>Viridiplantae</taxon>
        <taxon>Streptophyta</taxon>
        <taxon>Embryophyta</taxon>
        <taxon>Tracheophyta</taxon>
        <taxon>Spermatophyta</taxon>
        <taxon>Magnoliopsida</taxon>
        <taxon>eudicotyledons</taxon>
        <taxon>Gunneridae</taxon>
        <taxon>Pentapetalae</taxon>
        <taxon>asterids</taxon>
        <taxon>lamiids</taxon>
        <taxon>Lamiales</taxon>
        <taxon>Lamiaceae</taxon>
        <taxon>Nepetoideae</taxon>
        <taxon>Mentheae</taxon>
        <taxon>Salviinae</taxon>
        <taxon>Salvia</taxon>
        <taxon>Salvia subgen. Calosphace</taxon>
        <taxon>core Calosphace</taxon>
    </lineage>
</organism>
<reference evidence="1" key="1">
    <citation type="submission" date="2018-01" db="EMBL/GenBank/DDBJ databases">
        <authorList>
            <person name="Mao J.F."/>
        </authorList>
    </citation>
    <scope>NUCLEOTIDE SEQUENCE</scope>
    <source>
        <strain evidence="1">Huo1</strain>
        <tissue evidence="1">Leaf</tissue>
    </source>
</reference>
<accession>A0A8X8WNE2</accession>
<protein>
    <recommendedName>
        <fullName evidence="3">HIG1 domain-containing protein</fullName>
    </recommendedName>
</protein>
<sequence length="91" mass="9809">MAFKYTVVGGVAIPNYVKGFAALTGLSGGVSYWFHHELKSKYGENHPDTFTRFMTGHVALAAGATAHLFSFKKDLKMKAIDDNEAGEVAAV</sequence>
<comment type="caution">
    <text evidence="1">The sequence shown here is derived from an EMBL/GenBank/DDBJ whole genome shotgun (WGS) entry which is preliminary data.</text>
</comment>
<gene>
    <name evidence="1" type="ORF">SASPL_139440</name>
</gene>
<evidence type="ECO:0000313" key="2">
    <source>
        <dbReference type="Proteomes" id="UP000298416"/>
    </source>
</evidence>
<keyword evidence="2" id="KW-1185">Reference proteome</keyword>
<evidence type="ECO:0000313" key="1">
    <source>
        <dbReference type="EMBL" id="KAG6397990.1"/>
    </source>
</evidence>
<evidence type="ECO:0008006" key="3">
    <source>
        <dbReference type="Google" id="ProtNLM"/>
    </source>
</evidence>
<dbReference type="Proteomes" id="UP000298416">
    <property type="component" value="Unassembled WGS sequence"/>
</dbReference>